<evidence type="ECO:0000313" key="2">
    <source>
        <dbReference type="EMBL" id="KAG5631843.1"/>
    </source>
</evidence>
<dbReference type="AlphaFoldDB" id="A0A9J6B5F5"/>
<gene>
    <name evidence="2" type="ORF">H5410_003560</name>
</gene>
<comment type="caution">
    <text evidence="2">The sequence shown here is derived from an EMBL/GenBank/DDBJ whole genome shotgun (WGS) entry which is preliminary data.</text>
</comment>
<dbReference type="EMBL" id="JACXVP010000001">
    <property type="protein sequence ID" value="KAG5631843.1"/>
    <property type="molecule type" value="Genomic_DNA"/>
</dbReference>
<protein>
    <submittedName>
        <fullName evidence="2">Uncharacterized protein</fullName>
    </submittedName>
</protein>
<evidence type="ECO:0000313" key="3">
    <source>
        <dbReference type="Proteomes" id="UP000824120"/>
    </source>
</evidence>
<reference evidence="2 3" key="1">
    <citation type="submission" date="2020-09" db="EMBL/GenBank/DDBJ databases">
        <title>De no assembly of potato wild relative species, Solanum commersonii.</title>
        <authorList>
            <person name="Cho K."/>
        </authorList>
    </citation>
    <scope>NUCLEOTIDE SEQUENCE [LARGE SCALE GENOMIC DNA]</scope>
    <source>
        <strain evidence="2">LZ3.2</strain>
        <tissue evidence="2">Leaf</tissue>
    </source>
</reference>
<feature type="region of interest" description="Disordered" evidence="1">
    <location>
        <begin position="49"/>
        <end position="84"/>
    </location>
</feature>
<proteinExistence type="predicted"/>
<name>A0A9J6B5F5_SOLCO</name>
<evidence type="ECO:0000256" key="1">
    <source>
        <dbReference type="SAM" id="MobiDB-lite"/>
    </source>
</evidence>
<accession>A0A9J6B5F5</accession>
<organism evidence="2 3">
    <name type="scientific">Solanum commersonii</name>
    <name type="common">Commerson's wild potato</name>
    <name type="synonym">Commerson's nightshade</name>
    <dbReference type="NCBI Taxonomy" id="4109"/>
    <lineage>
        <taxon>Eukaryota</taxon>
        <taxon>Viridiplantae</taxon>
        <taxon>Streptophyta</taxon>
        <taxon>Embryophyta</taxon>
        <taxon>Tracheophyta</taxon>
        <taxon>Spermatophyta</taxon>
        <taxon>Magnoliopsida</taxon>
        <taxon>eudicotyledons</taxon>
        <taxon>Gunneridae</taxon>
        <taxon>Pentapetalae</taxon>
        <taxon>asterids</taxon>
        <taxon>lamiids</taxon>
        <taxon>Solanales</taxon>
        <taxon>Solanaceae</taxon>
        <taxon>Solanoideae</taxon>
        <taxon>Solaneae</taxon>
        <taxon>Solanum</taxon>
    </lineage>
</organism>
<dbReference type="Proteomes" id="UP000824120">
    <property type="component" value="Chromosome 1"/>
</dbReference>
<sequence>MESFFVQGQLDIFVELELAQVASISPKQHELPIVPVCKALKEVDEKVRKEHGRSQPHQFRGNKIASPNNPECKDAKGKTLKAMR</sequence>
<keyword evidence="3" id="KW-1185">Reference proteome</keyword>